<keyword evidence="2" id="KW-0436">Ligase</keyword>
<dbReference type="InterPro" id="IPR042099">
    <property type="entry name" value="ANL_N_sf"/>
</dbReference>
<dbReference type="PANTHER" id="PTHR43201:SF32">
    <property type="entry name" value="2-SUCCINYLBENZOATE--COA LIGASE, CHLOROPLASTIC_PEROXISOMAL"/>
    <property type="match status" value="1"/>
</dbReference>
<proteinExistence type="predicted"/>
<evidence type="ECO:0000313" key="3">
    <source>
        <dbReference type="Proteomes" id="UP000320593"/>
    </source>
</evidence>
<dbReference type="Gene3D" id="3.40.50.12780">
    <property type="entry name" value="N-terminal domain of ligase-like"/>
    <property type="match status" value="1"/>
</dbReference>
<dbReference type="InterPro" id="IPR000873">
    <property type="entry name" value="AMP-dep_synth/lig_dom"/>
</dbReference>
<dbReference type="SUPFAM" id="SSF56801">
    <property type="entry name" value="Acetyl-CoA synthetase-like"/>
    <property type="match status" value="1"/>
</dbReference>
<evidence type="ECO:0000259" key="1">
    <source>
        <dbReference type="Pfam" id="PF00501"/>
    </source>
</evidence>
<dbReference type="AlphaFoldDB" id="A0A562TH88"/>
<dbReference type="Proteomes" id="UP000320593">
    <property type="component" value="Unassembled WGS sequence"/>
</dbReference>
<dbReference type="PANTHER" id="PTHR43201">
    <property type="entry name" value="ACYL-COA SYNTHETASE"/>
    <property type="match status" value="1"/>
</dbReference>
<keyword evidence="3" id="KW-1185">Reference proteome</keyword>
<accession>A0A562TH88</accession>
<dbReference type="RefSeq" id="WP_145340528.1">
    <property type="nucleotide sequence ID" value="NZ_SMLY01000087.1"/>
</dbReference>
<sequence length="545" mass="57705">MKATPETLSEDYHAAGLWDHKTLDGLFRETADRAPDRLAISDAPNRESWTGGNPRQLTYAEAENEINRLAAFFRMVGLSADHVIGLQAPNTVDTVIAFLAALRADLVVSPLPLHWRQKNVLRALNSIGAKGFIAADRVETRQVGTAARDVAADLFSLRFVFGLGSDIPDGLIDLGPMLKEMGDDLEFSGSERTDNADHIATICWSRSGQDNIPVTRNHNHWLTAGRETLNATSLADGAALLVPYSLSGLTGLGAGLVPWIACGGSLHLHHPTSLAGLADHANDIGADCVLAPGPLAHTLDRKLSHRKTKILAAWNIAAPRATKFVAKHPIVDLQIADEFGLVAKARGPSAKAGAIPLGKADGSNGCESGPAPLEISVSAQNDLLPDAPRTLLVKGAMVPETGWHSLGGERNLPVNSDGFLETGIVVEVEGDSLNGFGIPGQTAPGSGDLEAIDEIYASFPGVREAAAFVVEDEVLGGRLQVALVPNAGTVPDARAFFAFLDAEGVDLAKIPNRVLVLTAIPRRDDGSVDRQRLTLRTQRLPAVVA</sequence>
<name>A0A562TH88_9HYPH</name>
<evidence type="ECO:0000313" key="2">
    <source>
        <dbReference type="EMBL" id="TWI93019.1"/>
    </source>
</evidence>
<dbReference type="GO" id="GO:0031956">
    <property type="term" value="F:medium-chain fatty acid-CoA ligase activity"/>
    <property type="evidence" value="ECO:0007669"/>
    <property type="project" value="TreeGrafter"/>
</dbReference>
<dbReference type="InterPro" id="IPR045851">
    <property type="entry name" value="AMP-bd_C_sf"/>
</dbReference>
<dbReference type="OrthoDB" id="7842397at2"/>
<dbReference type="GO" id="GO:0006631">
    <property type="term" value="P:fatty acid metabolic process"/>
    <property type="evidence" value="ECO:0007669"/>
    <property type="project" value="TreeGrafter"/>
</dbReference>
<dbReference type="Gene3D" id="3.30.300.30">
    <property type="match status" value="1"/>
</dbReference>
<dbReference type="EMBL" id="VLLF01000001">
    <property type="protein sequence ID" value="TWI93019.1"/>
    <property type="molecule type" value="Genomic_DNA"/>
</dbReference>
<gene>
    <name evidence="2" type="ORF">JM93_00572</name>
</gene>
<dbReference type="Pfam" id="PF00501">
    <property type="entry name" value="AMP-binding"/>
    <property type="match status" value="1"/>
</dbReference>
<feature type="domain" description="AMP-dependent synthetase/ligase" evidence="1">
    <location>
        <begin position="27"/>
        <end position="153"/>
    </location>
</feature>
<protein>
    <submittedName>
        <fullName evidence="2">Acyl-CoA synthetase (AMP-forming)/AMP-acid ligase II</fullName>
    </submittedName>
</protein>
<reference evidence="2 3" key="1">
    <citation type="submission" date="2019-07" db="EMBL/GenBank/DDBJ databases">
        <title>Genomic Encyclopedia of Archaeal and Bacterial Type Strains, Phase II (KMG-II): from individual species to whole genera.</title>
        <authorList>
            <person name="Goeker M."/>
        </authorList>
    </citation>
    <scope>NUCLEOTIDE SEQUENCE [LARGE SCALE GENOMIC DNA]</scope>
    <source>
        <strain evidence="2 3">ATCC BAA-252</strain>
    </source>
</reference>
<organism evidence="2 3">
    <name type="scientific">Roseibium hamelinense</name>
    <dbReference type="NCBI Taxonomy" id="150831"/>
    <lineage>
        <taxon>Bacteria</taxon>
        <taxon>Pseudomonadati</taxon>
        <taxon>Pseudomonadota</taxon>
        <taxon>Alphaproteobacteria</taxon>
        <taxon>Hyphomicrobiales</taxon>
        <taxon>Stappiaceae</taxon>
        <taxon>Roseibium</taxon>
    </lineage>
</organism>
<comment type="caution">
    <text evidence="2">The sequence shown here is derived from an EMBL/GenBank/DDBJ whole genome shotgun (WGS) entry which is preliminary data.</text>
</comment>